<keyword evidence="5 7" id="KW-1133">Transmembrane helix</keyword>
<dbReference type="InterPro" id="IPR036291">
    <property type="entry name" value="NAD(P)-bd_dom_sf"/>
</dbReference>
<evidence type="ECO:0000256" key="6">
    <source>
        <dbReference type="ARBA" id="ARBA00023136"/>
    </source>
</evidence>
<evidence type="ECO:0000256" key="7">
    <source>
        <dbReference type="SAM" id="Phobius"/>
    </source>
</evidence>
<evidence type="ECO:0000256" key="4">
    <source>
        <dbReference type="ARBA" id="ARBA00022692"/>
    </source>
</evidence>
<dbReference type="PANTHER" id="PTHR30576:SF0">
    <property type="entry name" value="UNDECAPRENYL-PHOSPHATE N-ACETYLGALACTOSAMINYL 1-PHOSPHATE TRANSFERASE-RELATED"/>
    <property type="match status" value="1"/>
</dbReference>
<dbReference type="GO" id="GO:0016780">
    <property type="term" value="F:phosphotransferase activity, for other substituted phosphate groups"/>
    <property type="evidence" value="ECO:0007669"/>
    <property type="project" value="TreeGrafter"/>
</dbReference>
<sequence length="458" mass="52648">MWRRNWVYWMAVDGCIILASFLFFYWLRFYTPLSYLFKFRGYPGFLIYLKGGVVTAMVWLFFFKALGVYSEKSFRSFVSDLQVIMEGSFFGMLFMAGLIVLLRQFSYSRTVALYGGILAFFLLSLHRKIQYNFEINSSSGESLKRVIIVGCGKNGEIVLKRLKRSSEKGFILVGFLSTDPKMAGKEINGVKIIGDLGGLAGFVKYMENPKVIITLGYDEWDKMKDAVSLCRENKVNFLIMPDLQEPLFGGTRIEMIHGLPLIGMKESQLKKSGYRFIKRCGDLFLGVLIVLILSPLLLYIIIAIKLTSPGPVFFRQKRIGFRSRPFSIIKFRTMRAEEGGSAWTDIDDARCTDFGKWLRRRNFDELPQLFNVLKGDMSLIGPRPLAVDDVEFQSVSFFNDRHEVKPGMTGWAQINGLRGGHVEPEERIRYDLYYIDNWSIWLDLTILLMTPFSLVNAF</sequence>
<comment type="caution">
    <text evidence="9">The sequence shown here is derived from an EMBL/GenBank/DDBJ whole genome shotgun (WGS) entry which is preliminary data.</text>
</comment>
<organism evidence="9 10">
    <name type="scientific">Candidatus Desantisbacteria bacterium CG_4_10_14_0_8_um_filter_48_22</name>
    <dbReference type="NCBI Taxonomy" id="1974543"/>
    <lineage>
        <taxon>Bacteria</taxon>
        <taxon>Candidatus Desantisiibacteriota</taxon>
    </lineage>
</organism>
<name>A0A2M7S3X6_9BACT</name>
<comment type="subcellular location">
    <subcellularLocation>
        <location evidence="1">Membrane</location>
        <topology evidence="1">Multi-pass membrane protein</topology>
    </subcellularLocation>
</comment>
<dbReference type="Pfam" id="PF13727">
    <property type="entry name" value="CoA_binding_3"/>
    <property type="match status" value="1"/>
</dbReference>
<feature type="transmembrane region" description="Helical" evidence="7">
    <location>
        <begin position="47"/>
        <end position="69"/>
    </location>
</feature>
<evidence type="ECO:0000256" key="5">
    <source>
        <dbReference type="ARBA" id="ARBA00022989"/>
    </source>
</evidence>
<reference evidence="10" key="1">
    <citation type="submission" date="2017-09" db="EMBL/GenBank/DDBJ databases">
        <title>Depth-based differentiation of microbial function through sediment-hosted aquifers and enrichment of novel symbionts in the deep terrestrial subsurface.</title>
        <authorList>
            <person name="Probst A.J."/>
            <person name="Ladd B."/>
            <person name="Jarett J.K."/>
            <person name="Geller-Mcgrath D.E."/>
            <person name="Sieber C.M.K."/>
            <person name="Emerson J.B."/>
            <person name="Anantharaman K."/>
            <person name="Thomas B.C."/>
            <person name="Malmstrom R."/>
            <person name="Stieglmeier M."/>
            <person name="Klingl A."/>
            <person name="Woyke T."/>
            <person name="Ryan C.M."/>
            <person name="Banfield J.F."/>
        </authorList>
    </citation>
    <scope>NUCLEOTIDE SEQUENCE [LARGE SCALE GENOMIC DNA]</scope>
</reference>
<dbReference type="Proteomes" id="UP000229307">
    <property type="component" value="Unassembled WGS sequence"/>
</dbReference>
<gene>
    <name evidence="9" type="ORF">COY52_13085</name>
</gene>
<feature type="transmembrane region" description="Helical" evidence="7">
    <location>
        <begin position="7"/>
        <end position="27"/>
    </location>
</feature>
<evidence type="ECO:0000256" key="1">
    <source>
        <dbReference type="ARBA" id="ARBA00004141"/>
    </source>
</evidence>
<protein>
    <recommendedName>
        <fullName evidence="8">Bacterial sugar transferase domain-containing protein</fullName>
    </recommendedName>
</protein>
<feature type="domain" description="Bacterial sugar transferase" evidence="8">
    <location>
        <begin position="278"/>
        <end position="454"/>
    </location>
</feature>
<evidence type="ECO:0000313" key="9">
    <source>
        <dbReference type="EMBL" id="PIZ14252.1"/>
    </source>
</evidence>
<proteinExistence type="inferred from homology"/>
<evidence type="ECO:0000256" key="2">
    <source>
        <dbReference type="ARBA" id="ARBA00006464"/>
    </source>
</evidence>
<keyword evidence="6 7" id="KW-0472">Membrane</keyword>
<feature type="transmembrane region" description="Helical" evidence="7">
    <location>
        <begin position="81"/>
        <end position="101"/>
    </location>
</feature>
<dbReference type="SUPFAM" id="SSF51735">
    <property type="entry name" value="NAD(P)-binding Rossmann-fold domains"/>
    <property type="match status" value="1"/>
</dbReference>
<dbReference type="AlphaFoldDB" id="A0A2M7S3X6"/>
<dbReference type="EMBL" id="PFMR01000366">
    <property type="protein sequence ID" value="PIZ14252.1"/>
    <property type="molecule type" value="Genomic_DNA"/>
</dbReference>
<keyword evidence="4 7" id="KW-0812">Transmembrane</keyword>
<feature type="transmembrane region" description="Helical" evidence="7">
    <location>
        <begin position="283"/>
        <end position="304"/>
    </location>
</feature>
<evidence type="ECO:0000256" key="3">
    <source>
        <dbReference type="ARBA" id="ARBA00022679"/>
    </source>
</evidence>
<evidence type="ECO:0000313" key="10">
    <source>
        <dbReference type="Proteomes" id="UP000229307"/>
    </source>
</evidence>
<accession>A0A2M7S3X6</accession>
<dbReference type="InterPro" id="IPR017475">
    <property type="entry name" value="EPS_sugar_tfrase"/>
</dbReference>
<keyword evidence="3" id="KW-0808">Transferase</keyword>
<dbReference type="GO" id="GO:0016020">
    <property type="term" value="C:membrane"/>
    <property type="evidence" value="ECO:0007669"/>
    <property type="project" value="UniProtKB-SubCell"/>
</dbReference>
<dbReference type="Pfam" id="PF02397">
    <property type="entry name" value="Bac_transf"/>
    <property type="match status" value="1"/>
</dbReference>
<dbReference type="Gene3D" id="3.40.50.720">
    <property type="entry name" value="NAD(P)-binding Rossmann-like Domain"/>
    <property type="match status" value="1"/>
</dbReference>
<comment type="similarity">
    <text evidence="2">Belongs to the bacterial sugar transferase family.</text>
</comment>
<dbReference type="NCBIfam" id="TIGR03025">
    <property type="entry name" value="EPS_sugtrans"/>
    <property type="match status" value="1"/>
</dbReference>
<dbReference type="InterPro" id="IPR003362">
    <property type="entry name" value="Bact_transf"/>
</dbReference>
<evidence type="ECO:0000259" key="8">
    <source>
        <dbReference type="Pfam" id="PF02397"/>
    </source>
</evidence>
<feature type="transmembrane region" description="Helical" evidence="7">
    <location>
        <begin position="107"/>
        <end position="125"/>
    </location>
</feature>
<dbReference type="PANTHER" id="PTHR30576">
    <property type="entry name" value="COLANIC BIOSYNTHESIS UDP-GLUCOSE LIPID CARRIER TRANSFERASE"/>
    <property type="match status" value="1"/>
</dbReference>